<name>A0A4C1ZQG3_EUMVA</name>
<protein>
    <submittedName>
        <fullName evidence="1">Uncharacterized protein</fullName>
    </submittedName>
</protein>
<dbReference type="AlphaFoldDB" id="A0A4C1ZQG3"/>
<comment type="caution">
    <text evidence="1">The sequence shown here is derived from an EMBL/GenBank/DDBJ whole genome shotgun (WGS) entry which is preliminary data.</text>
</comment>
<proteinExistence type="predicted"/>
<keyword evidence="2" id="KW-1185">Reference proteome</keyword>
<organism evidence="1 2">
    <name type="scientific">Eumeta variegata</name>
    <name type="common">Bagworm moth</name>
    <name type="synonym">Eumeta japonica</name>
    <dbReference type="NCBI Taxonomy" id="151549"/>
    <lineage>
        <taxon>Eukaryota</taxon>
        <taxon>Metazoa</taxon>
        <taxon>Ecdysozoa</taxon>
        <taxon>Arthropoda</taxon>
        <taxon>Hexapoda</taxon>
        <taxon>Insecta</taxon>
        <taxon>Pterygota</taxon>
        <taxon>Neoptera</taxon>
        <taxon>Endopterygota</taxon>
        <taxon>Lepidoptera</taxon>
        <taxon>Glossata</taxon>
        <taxon>Ditrysia</taxon>
        <taxon>Tineoidea</taxon>
        <taxon>Psychidae</taxon>
        <taxon>Oiketicinae</taxon>
        <taxon>Eumeta</taxon>
    </lineage>
</organism>
<reference evidence="1 2" key="1">
    <citation type="journal article" date="2019" name="Commun. Biol.">
        <title>The bagworm genome reveals a unique fibroin gene that provides high tensile strength.</title>
        <authorList>
            <person name="Kono N."/>
            <person name="Nakamura H."/>
            <person name="Ohtoshi R."/>
            <person name="Tomita M."/>
            <person name="Numata K."/>
            <person name="Arakawa K."/>
        </authorList>
    </citation>
    <scope>NUCLEOTIDE SEQUENCE [LARGE SCALE GENOMIC DNA]</scope>
</reference>
<dbReference type="EMBL" id="BGZK01001959">
    <property type="protein sequence ID" value="GBP88795.1"/>
    <property type="molecule type" value="Genomic_DNA"/>
</dbReference>
<sequence length="164" mass="18790">MAYWASATLHDPPLLAPTFQFYAIVSGFHFTRIIKLIHRFAVGQIRTRYQTRSRRSPSPLNHRRQVAPYRRRMKGSAERLQMPINKLLSCVDACVNRYSDDVRNVVSGYNYVTAGLYALTMLSIRIEVFSCGLELVGTAAERRHRCVTESRVDGLHMLSQVRST</sequence>
<gene>
    <name evidence="1" type="ORF">EVAR_66166_1</name>
</gene>
<evidence type="ECO:0000313" key="1">
    <source>
        <dbReference type="EMBL" id="GBP88795.1"/>
    </source>
</evidence>
<evidence type="ECO:0000313" key="2">
    <source>
        <dbReference type="Proteomes" id="UP000299102"/>
    </source>
</evidence>
<dbReference type="Proteomes" id="UP000299102">
    <property type="component" value="Unassembled WGS sequence"/>
</dbReference>
<accession>A0A4C1ZQG3</accession>